<dbReference type="Gene3D" id="1.25.40.390">
    <property type="match status" value="1"/>
</dbReference>
<dbReference type="SUPFAM" id="SSF48452">
    <property type="entry name" value="TPR-like"/>
    <property type="match status" value="1"/>
</dbReference>
<dbReference type="AlphaFoldDB" id="A0A0F9HE76"/>
<dbReference type="InterPro" id="IPR011990">
    <property type="entry name" value="TPR-like_helical_dom_sf"/>
</dbReference>
<gene>
    <name evidence="1" type="ORF">LCGC14_1713310</name>
</gene>
<evidence type="ECO:0008006" key="2">
    <source>
        <dbReference type="Google" id="ProtNLM"/>
    </source>
</evidence>
<comment type="caution">
    <text evidence="1">The sequence shown here is derived from an EMBL/GenBank/DDBJ whole genome shotgun (WGS) entry which is preliminary data.</text>
</comment>
<organism evidence="1">
    <name type="scientific">marine sediment metagenome</name>
    <dbReference type="NCBI Taxonomy" id="412755"/>
    <lineage>
        <taxon>unclassified sequences</taxon>
        <taxon>metagenomes</taxon>
        <taxon>ecological metagenomes</taxon>
    </lineage>
</organism>
<accession>A0A0F9HE76</accession>
<sequence>RRRELALEGHGVYDYIRRGKDIVRPVDEHVNTGVDVSNLDILATDNRTICPIPASEIQASGMEQTEGY</sequence>
<reference evidence="1" key="1">
    <citation type="journal article" date="2015" name="Nature">
        <title>Complex archaea that bridge the gap between prokaryotes and eukaryotes.</title>
        <authorList>
            <person name="Spang A."/>
            <person name="Saw J.H."/>
            <person name="Jorgensen S.L."/>
            <person name="Zaremba-Niedzwiedzka K."/>
            <person name="Martijn J."/>
            <person name="Lind A.E."/>
            <person name="van Eijk R."/>
            <person name="Schleper C."/>
            <person name="Guy L."/>
            <person name="Ettema T.J."/>
        </authorList>
    </citation>
    <scope>NUCLEOTIDE SEQUENCE</scope>
</reference>
<protein>
    <recommendedName>
        <fullName evidence="2">RagB/SusD family nutrient uptake outer membrane protein</fullName>
    </recommendedName>
</protein>
<name>A0A0F9HE76_9ZZZZ</name>
<dbReference type="EMBL" id="LAZR01015315">
    <property type="protein sequence ID" value="KKM13721.1"/>
    <property type="molecule type" value="Genomic_DNA"/>
</dbReference>
<proteinExistence type="predicted"/>
<evidence type="ECO:0000313" key="1">
    <source>
        <dbReference type="EMBL" id="KKM13721.1"/>
    </source>
</evidence>
<feature type="non-terminal residue" evidence="1">
    <location>
        <position position="1"/>
    </location>
</feature>